<evidence type="ECO:0000313" key="1">
    <source>
        <dbReference type="EMBL" id="EDR04779.1"/>
    </source>
</evidence>
<reference evidence="1 2" key="1">
    <citation type="journal article" date="2008" name="Nature">
        <title>The genome of Laccaria bicolor provides insights into mycorrhizal symbiosis.</title>
        <authorList>
            <person name="Martin F."/>
            <person name="Aerts A."/>
            <person name="Ahren D."/>
            <person name="Brun A."/>
            <person name="Danchin E.G.J."/>
            <person name="Duchaussoy F."/>
            <person name="Gibon J."/>
            <person name="Kohler A."/>
            <person name="Lindquist E."/>
            <person name="Pereda V."/>
            <person name="Salamov A."/>
            <person name="Shapiro H.J."/>
            <person name="Wuyts J."/>
            <person name="Blaudez D."/>
            <person name="Buee M."/>
            <person name="Brokstein P."/>
            <person name="Canbaeck B."/>
            <person name="Cohen D."/>
            <person name="Courty P.E."/>
            <person name="Coutinho P.M."/>
            <person name="Delaruelle C."/>
            <person name="Detter J.C."/>
            <person name="Deveau A."/>
            <person name="DiFazio S."/>
            <person name="Duplessis S."/>
            <person name="Fraissinet-Tachet L."/>
            <person name="Lucic E."/>
            <person name="Frey-Klett P."/>
            <person name="Fourrey C."/>
            <person name="Feussner I."/>
            <person name="Gay G."/>
            <person name="Grimwood J."/>
            <person name="Hoegger P.J."/>
            <person name="Jain P."/>
            <person name="Kilaru S."/>
            <person name="Labbe J."/>
            <person name="Lin Y.C."/>
            <person name="Legue V."/>
            <person name="Le Tacon F."/>
            <person name="Marmeisse R."/>
            <person name="Melayah D."/>
            <person name="Montanini B."/>
            <person name="Muratet M."/>
            <person name="Nehls U."/>
            <person name="Niculita-Hirzel H."/>
            <person name="Oudot-Le Secq M.P."/>
            <person name="Peter M."/>
            <person name="Quesneville H."/>
            <person name="Rajashekar B."/>
            <person name="Reich M."/>
            <person name="Rouhier N."/>
            <person name="Schmutz J."/>
            <person name="Yin T."/>
            <person name="Chalot M."/>
            <person name="Henrissat B."/>
            <person name="Kuees U."/>
            <person name="Lucas S."/>
            <person name="Van de Peer Y."/>
            <person name="Podila G.K."/>
            <person name="Polle A."/>
            <person name="Pukkila P.J."/>
            <person name="Richardson P.M."/>
            <person name="Rouze P."/>
            <person name="Sanders I.R."/>
            <person name="Stajich J.E."/>
            <person name="Tunlid A."/>
            <person name="Tuskan G."/>
            <person name="Grigoriev I.V."/>
        </authorList>
    </citation>
    <scope>NUCLEOTIDE SEQUENCE [LARGE SCALE GENOMIC DNA]</scope>
    <source>
        <strain evidence="2">S238N-H82 / ATCC MYA-4686</strain>
    </source>
</reference>
<protein>
    <submittedName>
        <fullName evidence="1">Predicted protein</fullName>
    </submittedName>
</protein>
<dbReference type="OrthoDB" id="64353at2759"/>
<accession>B0DKP8</accession>
<organism evidence="2">
    <name type="scientific">Laccaria bicolor (strain S238N-H82 / ATCC MYA-4686)</name>
    <name type="common">Bicoloured deceiver</name>
    <name type="synonym">Laccaria laccata var. bicolor</name>
    <dbReference type="NCBI Taxonomy" id="486041"/>
    <lineage>
        <taxon>Eukaryota</taxon>
        <taxon>Fungi</taxon>
        <taxon>Dikarya</taxon>
        <taxon>Basidiomycota</taxon>
        <taxon>Agaricomycotina</taxon>
        <taxon>Agaricomycetes</taxon>
        <taxon>Agaricomycetidae</taxon>
        <taxon>Agaricales</taxon>
        <taxon>Agaricineae</taxon>
        <taxon>Hydnangiaceae</taxon>
        <taxon>Laccaria</taxon>
    </lineage>
</organism>
<proteinExistence type="predicted"/>
<dbReference type="EMBL" id="DS547116">
    <property type="protein sequence ID" value="EDR04779.1"/>
    <property type="molecule type" value="Genomic_DNA"/>
</dbReference>
<dbReference type="KEGG" id="lbc:LACBIDRAFT_330252"/>
<dbReference type="AlphaFoldDB" id="B0DKP8"/>
<gene>
    <name evidence="1" type="ORF">LACBIDRAFT_330252</name>
</gene>
<dbReference type="Proteomes" id="UP000001194">
    <property type="component" value="Unassembled WGS sequence"/>
</dbReference>
<name>B0DKP8_LACBS</name>
<keyword evidence="2" id="KW-1185">Reference proteome</keyword>
<dbReference type="GeneID" id="6080143"/>
<evidence type="ECO:0000313" key="2">
    <source>
        <dbReference type="Proteomes" id="UP000001194"/>
    </source>
</evidence>
<dbReference type="InParanoid" id="B0DKP8"/>
<sequence>MGHGQVANHSSPPFHMTSCFSDCSVCGSTGPRVFPPLGFRLMGIHVLPVRPSPKSWLDGLMAFHVILGIQNAVSSKCGLPGSLFMPTPNLSKPMFSVAPFRVRIILCAFTQSLCITSEGGRLETDANIGKPEPEPEPDRRCLTFRVSASTIAFLFPLPKSPGGGATPPACGTAPGTFFVSEHACLRWMHCSHLLPRLFSEKHIRGTAAWHDRVSDFAIIHVVDATSFEMEERLLLKNESRDDVVELFSDPREGTLYAEPHAGTIYEWDLQNNGPEWWIGEE</sequence>
<dbReference type="HOGENOM" id="CLU_990681_0_0_1"/>
<dbReference type="RefSeq" id="XP_001884603.1">
    <property type="nucleotide sequence ID" value="XM_001884568.1"/>
</dbReference>